<dbReference type="Proteomes" id="UP000749309">
    <property type="component" value="Unassembled WGS sequence"/>
</dbReference>
<feature type="region of interest" description="Disordered" evidence="9">
    <location>
        <begin position="1"/>
        <end position="51"/>
    </location>
</feature>
<dbReference type="AlphaFoldDB" id="A0A9P4YGS4"/>
<sequence>MKTRLPGPELTNQRAPSRPAKKNHFRRAGSKSRRTNQQRTEPTPSNKTRAADAFRPHIQLFFWLERKKGCFWNKARWKAATGESAMAAADVRDMLDLPADGQPRPAKKQKVVEKRPEGITRELYALLGERAPPIALNENKYKGRRKWMSKLKVRPWAITPFKNAARNDDLVLKHWQRKPLAKNPPPNAETGQGATADKAGKGASSVETEETSAFAKYNIKAQHPRRYTTEEYDKLLKSDIWSREETDYLMDLIEEFDLRWIVIADRYDYSPNTDVVTDGSSSTALVAPTKRRTMEEMKSRYYNVAAHMLAIEHPLSEMSEAEFDIHEKMMKFNPERERTRKELANTQLNRSKEEVTEEALLLEELKRIVANENQFIDERKELYARLEAPVSNGNTAMYQTSQGLSQLLQSLLQADRNKKRRPLLGPDTSVSSPVGNAPSGGPSARESRPETPAPTPAAPTNNKKGAAANAAAQPTIRTLTPSEEVKYGVSHHDRLTSGVQFRNDKAQKLTQAKSNIQSQKLAAALTELDIPARLFMPTEKVCKEFEKLIHQVNLLLDTRKFAEKVEGEIRVLEASKAERERKENEKAGASAEGNEGAAGATATANTSDPDGISGTKEETEAEAKSASPGPGKAASVKADAAVGSPAKGPGGTHKRSASVLSVVSDKSTKKQKR</sequence>
<evidence type="ECO:0000313" key="11">
    <source>
        <dbReference type="EMBL" id="KAF3895947.1"/>
    </source>
</evidence>
<comment type="function">
    <text evidence="8">Component of the SWR1 complex which mediates the ATP-dependent exchange of histone H2A for the H2A variant HZT1 leading to transcriptional regulation of selected genes by chromatin remodeling. Component of the NuA4 histone acetyltransferase complex which is involved in transcriptional activation of selected genes principally by acetylation of nucleosomal histone H4 and H2A. The NuA4 complex is also involved in DNA repair.</text>
</comment>
<protein>
    <recommendedName>
        <fullName evidence="3">SWR1-complex protein 4</fullName>
    </recommendedName>
</protein>
<comment type="caution">
    <text evidence="11">The sequence shown here is derived from an EMBL/GenBank/DDBJ whole genome shotgun (WGS) entry which is preliminary data.</text>
</comment>
<feature type="compositionally biased region" description="Polar residues" evidence="9">
    <location>
        <begin position="37"/>
        <end position="48"/>
    </location>
</feature>
<evidence type="ECO:0000256" key="2">
    <source>
        <dbReference type="ARBA" id="ARBA00006918"/>
    </source>
</evidence>
<dbReference type="GO" id="GO:0006281">
    <property type="term" value="P:DNA repair"/>
    <property type="evidence" value="ECO:0007669"/>
    <property type="project" value="InterPro"/>
</dbReference>
<comment type="similarity">
    <text evidence="2">Belongs to the SWC4 family.</text>
</comment>
<dbReference type="InterPro" id="IPR001005">
    <property type="entry name" value="SANT/Myb"/>
</dbReference>
<dbReference type="GO" id="GO:0000812">
    <property type="term" value="C:Swr1 complex"/>
    <property type="evidence" value="ECO:0007669"/>
    <property type="project" value="TreeGrafter"/>
</dbReference>
<feature type="region of interest" description="Disordered" evidence="9">
    <location>
        <begin position="577"/>
        <end position="673"/>
    </location>
</feature>
<dbReference type="PANTHER" id="PTHR12855">
    <property type="entry name" value="DNA METHYLTRANSFERASE 1-ASSOCIATED PROTEIN 1 FAMILY MEMBER"/>
    <property type="match status" value="1"/>
</dbReference>
<dbReference type="PANTHER" id="PTHR12855:SF10">
    <property type="entry name" value="DNA METHYLTRANSFERASE 1-ASSOCIATED PROTEIN 1"/>
    <property type="match status" value="1"/>
</dbReference>
<dbReference type="InterPro" id="IPR032563">
    <property type="entry name" value="DAMP1_SANT-like"/>
</dbReference>
<evidence type="ECO:0000256" key="3">
    <source>
        <dbReference type="ARBA" id="ARBA00019132"/>
    </source>
</evidence>
<evidence type="ECO:0000256" key="5">
    <source>
        <dbReference type="ARBA" id="ARBA00023015"/>
    </source>
</evidence>
<name>A0A9P4YGS4_9EURO</name>
<keyword evidence="4" id="KW-0156">Chromatin regulator</keyword>
<dbReference type="PROSITE" id="PS50090">
    <property type="entry name" value="MYB_LIKE"/>
    <property type="match status" value="1"/>
</dbReference>
<feature type="compositionally biased region" description="Low complexity" evidence="9">
    <location>
        <begin position="587"/>
        <end position="607"/>
    </location>
</feature>
<dbReference type="GO" id="GO:0000122">
    <property type="term" value="P:negative regulation of transcription by RNA polymerase II"/>
    <property type="evidence" value="ECO:0007669"/>
    <property type="project" value="TreeGrafter"/>
</dbReference>
<keyword evidence="7" id="KW-0539">Nucleus</keyword>
<organism evidence="11 12">
    <name type="scientific">Trichophyton interdigitale</name>
    <dbReference type="NCBI Taxonomy" id="101480"/>
    <lineage>
        <taxon>Eukaryota</taxon>
        <taxon>Fungi</taxon>
        <taxon>Dikarya</taxon>
        <taxon>Ascomycota</taxon>
        <taxon>Pezizomycotina</taxon>
        <taxon>Eurotiomycetes</taxon>
        <taxon>Eurotiomycetidae</taxon>
        <taxon>Onygenales</taxon>
        <taxon>Arthrodermataceae</taxon>
        <taxon>Trichophyton</taxon>
    </lineage>
</organism>
<dbReference type="GO" id="GO:0035267">
    <property type="term" value="C:NuA4 histone acetyltransferase complex"/>
    <property type="evidence" value="ECO:0007669"/>
    <property type="project" value="InterPro"/>
</dbReference>
<feature type="domain" description="Myb-like" evidence="10">
    <location>
        <begin position="241"/>
        <end position="305"/>
    </location>
</feature>
<feature type="compositionally biased region" description="Low complexity" evidence="9">
    <location>
        <begin position="458"/>
        <end position="475"/>
    </location>
</feature>
<feature type="compositionally biased region" description="Basic residues" evidence="9">
    <location>
        <begin position="19"/>
        <end position="36"/>
    </location>
</feature>
<reference evidence="11" key="1">
    <citation type="submission" date="2020-03" db="EMBL/GenBank/DDBJ databases">
        <title>Whole Genome Sequence of Trichophyton interdigitale from India.</title>
        <authorList>
            <person name="Kumar P."/>
        </authorList>
    </citation>
    <scope>NUCLEOTIDE SEQUENCE</scope>
    <source>
        <strain evidence="11">UCMS-IGIB-CI14</strain>
    </source>
</reference>
<dbReference type="InterPro" id="IPR027109">
    <property type="entry name" value="Swc4/Dmap1"/>
</dbReference>
<feature type="region of interest" description="Disordered" evidence="9">
    <location>
        <begin position="179"/>
        <end position="207"/>
    </location>
</feature>
<keyword evidence="6" id="KW-0804">Transcription</keyword>
<evidence type="ECO:0000256" key="6">
    <source>
        <dbReference type="ARBA" id="ARBA00023163"/>
    </source>
</evidence>
<dbReference type="Pfam" id="PF16282">
    <property type="entry name" value="SANT_DAMP1_like"/>
    <property type="match status" value="1"/>
</dbReference>
<dbReference type="EMBL" id="JAAQVJ010000081">
    <property type="protein sequence ID" value="KAF3895947.1"/>
    <property type="molecule type" value="Genomic_DNA"/>
</dbReference>
<evidence type="ECO:0000256" key="8">
    <source>
        <dbReference type="ARBA" id="ARBA00025264"/>
    </source>
</evidence>
<accession>A0A9P4YGS4</accession>
<proteinExistence type="inferred from homology"/>
<feature type="region of interest" description="Disordered" evidence="9">
    <location>
        <begin position="420"/>
        <end position="475"/>
    </location>
</feature>
<gene>
    <name evidence="11" type="ORF">GY632_3042</name>
</gene>
<dbReference type="Gene3D" id="1.10.10.60">
    <property type="entry name" value="Homeodomain-like"/>
    <property type="match status" value="1"/>
</dbReference>
<evidence type="ECO:0000256" key="9">
    <source>
        <dbReference type="SAM" id="MobiDB-lite"/>
    </source>
</evidence>
<evidence type="ECO:0000313" key="12">
    <source>
        <dbReference type="Proteomes" id="UP000749309"/>
    </source>
</evidence>
<comment type="subcellular location">
    <subcellularLocation>
        <location evidence="1">Nucleus</location>
    </subcellularLocation>
</comment>
<evidence type="ECO:0000256" key="4">
    <source>
        <dbReference type="ARBA" id="ARBA00022853"/>
    </source>
</evidence>
<dbReference type="GO" id="GO:0003714">
    <property type="term" value="F:transcription corepressor activity"/>
    <property type="evidence" value="ECO:0007669"/>
    <property type="project" value="TreeGrafter"/>
</dbReference>
<evidence type="ECO:0000259" key="10">
    <source>
        <dbReference type="PROSITE" id="PS50090"/>
    </source>
</evidence>
<evidence type="ECO:0000256" key="1">
    <source>
        <dbReference type="ARBA" id="ARBA00004123"/>
    </source>
</evidence>
<dbReference type="GO" id="GO:0006338">
    <property type="term" value="P:chromatin remodeling"/>
    <property type="evidence" value="ECO:0007669"/>
    <property type="project" value="InterPro"/>
</dbReference>
<feature type="compositionally biased region" description="Basic and acidic residues" evidence="9">
    <location>
        <begin position="577"/>
        <end position="586"/>
    </location>
</feature>
<evidence type="ECO:0000256" key="7">
    <source>
        <dbReference type="ARBA" id="ARBA00023242"/>
    </source>
</evidence>
<keyword evidence="5" id="KW-0805">Transcription regulation</keyword>